<dbReference type="Gene3D" id="3.40.50.20">
    <property type="match status" value="1"/>
</dbReference>
<evidence type="ECO:0000259" key="2">
    <source>
        <dbReference type="Pfam" id="PF17930"/>
    </source>
</evidence>
<evidence type="ECO:0000313" key="4">
    <source>
        <dbReference type="Proteomes" id="UP000024842"/>
    </source>
</evidence>
<dbReference type="InterPro" id="IPR041255">
    <property type="entry name" value="LpxI_N"/>
</dbReference>
<dbReference type="AlphaFoldDB" id="A0A023E0A1"/>
<feature type="domain" description="LpxI N-terminal" evidence="2">
    <location>
        <begin position="8"/>
        <end position="136"/>
    </location>
</feature>
<dbReference type="InterPro" id="IPR053174">
    <property type="entry name" value="LpxI"/>
</dbReference>
<dbReference type="OrthoDB" id="9789836at2"/>
<sequence length="275" mass="30388">MQVVNKSIAIVAGEGDLPFSIKDALNNQGWSVFILAYHGITPEHLIKDTSHAWLYLGQVQKAVEILQHHCIKHIVLVGKFYRPKLINLRLDTLGRKLLYRLGVNWFGDNALLTALLEFIQEQGLVLVKIQDIIPGLLTQKGRIGTRSPNLHALEDIEKGIKILKDLSCWDVGQGLAIQGKRVLGIEAAEGTDACITRCGLLAEQGGLTPKPVYVKMAKVGQSRAIDLPVIGFDTVDALYKAGFQGMGIEAHSVLVLDLPALERAIQEREVFLWKF</sequence>
<dbReference type="Proteomes" id="UP000024842">
    <property type="component" value="Unassembled WGS sequence"/>
</dbReference>
<dbReference type="EMBL" id="BAUP01000089">
    <property type="protein sequence ID" value="GAJ46392.1"/>
    <property type="molecule type" value="Genomic_DNA"/>
</dbReference>
<dbReference type="Pfam" id="PF06230">
    <property type="entry name" value="LpxI_C"/>
    <property type="match status" value="1"/>
</dbReference>
<reference evidence="3 4" key="1">
    <citation type="journal article" date="2014" name="FEMS Microbiol. Lett.">
        <title>Draft genome sequences of three Holospora species (Holospora obtusa, Holospora undulata, and Holospora elegans), endonuclear symbiotic bacteria of the ciliate Paramecium caudatum.</title>
        <authorList>
            <person name="Dohra H."/>
            <person name="Tanaka K."/>
            <person name="Suzuki T."/>
            <person name="Fujishima M."/>
            <person name="Suzuki H."/>
        </authorList>
    </citation>
    <scope>NUCLEOTIDE SEQUENCE [LARGE SCALE GENOMIC DNA]</scope>
    <source>
        <strain evidence="3 4">E1</strain>
    </source>
</reference>
<proteinExistence type="predicted"/>
<keyword evidence="4" id="KW-1185">Reference proteome</keyword>
<evidence type="ECO:0000259" key="1">
    <source>
        <dbReference type="Pfam" id="PF06230"/>
    </source>
</evidence>
<organism evidence="3 4">
    <name type="scientific">Holospora elegans E1</name>
    <dbReference type="NCBI Taxonomy" id="1427503"/>
    <lineage>
        <taxon>Bacteria</taxon>
        <taxon>Pseudomonadati</taxon>
        <taxon>Pseudomonadota</taxon>
        <taxon>Alphaproteobacteria</taxon>
        <taxon>Holosporales</taxon>
        <taxon>Holosporaceae</taxon>
        <taxon>Holospora</taxon>
    </lineage>
</organism>
<protein>
    <recommendedName>
        <fullName evidence="5">DUF1009 domain-containing protein</fullName>
    </recommendedName>
</protein>
<evidence type="ECO:0000313" key="3">
    <source>
        <dbReference type="EMBL" id="GAJ46392.1"/>
    </source>
</evidence>
<dbReference type="Gene3D" id="3.40.140.80">
    <property type="match status" value="1"/>
</dbReference>
<dbReference type="STRING" id="1427503.HE1_00725"/>
<comment type="caution">
    <text evidence="3">The sequence shown here is derived from an EMBL/GenBank/DDBJ whole genome shotgun (WGS) entry which is preliminary data.</text>
</comment>
<name>A0A023E0A1_9PROT</name>
<dbReference type="PANTHER" id="PTHR39962:SF1">
    <property type="entry name" value="LPXI FAMILY PROTEIN"/>
    <property type="match status" value="1"/>
</dbReference>
<dbReference type="InterPro" id="IPR010415">
    <property type="entry name" value="LpxI_C"/>
</dbReference>
<dbReference type="PANTHER" id="PTHR39962">
    <property type="entry name" value="BLL4848 PROTEIN"/>
    <property type="match status" value="1"/>
</dbReference>
<dbReference type="RefSeq" id="WP_023492272.1">
    <property type="nucleotide sequence ID" value="NZ_BAUP01000089.1"/>
</dbReference>
<accession>A0A023E0A1</accession>
<dbReference type="InterPro" id="IPR043167">
    <property type="entry name" value="LpxI_C_sf"/>
</dbReference>
<dbReference type="Pfam" id="PF17930">
    <property type="entry name" value="LpxI_N"/>
    <property type="match status" value="1"/>
</dbReference>
<feature type="domain" description="LpxI C-terminal" evidence="1">
    <location>
        <begin position="140"/>
        <end position="273"/>
    </location>
</feature>
<gene>
    <name evidence="3" type="ORF">HE1_00725</name>
</gene>
<evidence type="ECO:0008006" key="5">
    <source>
        <dbReference type="Google" id="ProtNLM"/>
    </source>
</evidence>